<dbReference type="OMA" id="WNVRDPR"/>
<feature type="region of interest" description="Disordered" evidence="10">
    <location>
        <begin position="825"/>
        <end position="880"/>
    </location>
</feature>
<dbReference type="PANTHER" id="PTHR44899:SF10">
    <property type="entry name" value="NIMA-RELATED KINASE 2"/>
    <property type="match status" value="1"/>
</dbReference>
<dbReference type="Pfam" id="PF00069">
    <property type="entry name" value="Pkinase"/>
    <property type="match status" value="1"/>
</dbReference>
<gene>
    <name evidence="12" type="ORF">H696_01374</name>
</gene>
<evidence type="ECO:0000313" key="12">
    <source>
        <dbReference type="EMBL" id="KCV71965.1"/>
    </source>
</evidence>
<feature type="compositionally biased region" description="Pro residues" evidence="10">
    <location>
        <begin position="677"/>
        <end position="700"/>
    </location>
</feature>
<feature type="compositionally biased region" description="Low complexity" evidence="10">
    <location>
        <begin position="706"/>
        <end position="716"/>
    </location>
</feature>
<sequence length="1039" mass="108526">MADPAADAGAPATLDQFERIEEVGHGSFGRIVKVRRRSDGQQLVWKEIDYKNMGRREKQQLVAEVNILRALRHSNIVRYFDRILDSEHCRLYVLMEFCEGGDLKMFLSKYRKERTFLDEDLIWRIFTQIVLALHECHTHKDGIILHRDLKPGNIFFLDPSHTTVKLGDFGLSRTLESSATLAQTFLGTPYYMSPEQVDHSGYNQKSDIWSLGCLLFEMCSLVPPFDAADQKQLNAKILTAQCPALPAAAQYSADLHNLVRWMLQRNQDQRPTTDQILRFRPVRLVYRERRIQKHYVKLKEIETALVTREQDLLAFQEIMRQKELALKEREAVVQAAEQQLKAREQQLALLEARLVEQRDRQQHQQKTLLQREEQAAAQLEDAQRQWQKLAQRAAGGSADGTPGRPSIAHPLSPYGVAAGGGGPAGGSVHSPAAAAAAAAATAAATPSAVIGSLESLGLGSARRSADLPSDGPFMRAAALASPGAEAAPSALGHPSHQPALAASTSYMDISVFPPGSTPAGRSVGPGKVIDLTGSPATPLHSSHSMSRSHTPTEGGGSSVPRTGGSPAPGPGEPFTPRTSVGQQLAADRGLVMTVGPGPGGPAPRDASPAVFTPLVAAMRPTASARRHSASATGAHQRPADDAGPAAGRSFPFAGDRSAGASGLDGGPGFGSARGPSSPSPSPPGLSPPGGEPGAGPPGSPEGPGTGLVSLLGTGSPASPDDMMPAPVPGYSSASMLPLPAGGGRLPLAAARPADASVVVSHPADRRRYDATCLPLPAPANALLNRGPAIGGGGGGGGGAGADPLAGHSAPGPKSLVDVISPVRRASGLAGHDPSSLLAANDPPSLLSEPPPPPVAGAADSPGPARSGFLLPRRFADAGRPGGPVHALGDRGATEPLLTTTFSSNLAPGGGGYHSRHQPAPLGGVASQAGRFVDPLRPAATTAPLLDVPLSSYSSDMLLQYHHPQQPQPQPQSQQPQPQQPQQHRHHRAEGAPTPAGPASGTGRVPAPGHAQQPASSRPGHQYAHHASMYRSPGVADSRL</sequence>
<reference evidence="12" key="1">
    <citation type="submission" date="2013-04" db="EMBL/GenBank/DDBJ databases">
        <title>The Genome Sequence of Fonticula alba ATCC 38817.</title>
        <authorList>
            <consortium name="The Broad Institute Genomics Platform"/>
            <person name="Russ C."/>
            <person name="Cuomo C."/>
            <person name="Burger G."/>
            <person name="Gray M.W."/>
            <person name="Holland P.W.H."/>
            <person name="King N."/>
            <person name="Lang F.B.F."/>
            <person name="Roger A.J."/>
            <person name="Ruiz-Trillo I."/>
            <person name="Brown M."/>
            <person name="Walker B."/>
            <person name="Young S."/>
            <person name="Zeng Q."/>
            <person name="Gargeya S."/>
            <person name="Fitzgerald M."/>
            <person name="Haas B."/>
            <person name="Abouelleil A."/>
            <person name="Allen A.W."/>
            <person name="Alvarado L."/>
            <person name="Arachchi H.M."/>
            <person name="Berlin A.M."/>
            <person name="Chapman S.B."/>
            <person name="Gainer-Dewar J."/>
            <person name="Goldberg J."/>
            <person name="Griggs A."/>
            <person name="Gujja S."/>
            <person name="Hansen M."/>
            <person name="Howarth C."/>
            <person name="Imamovic A."/>
            <person name="Ireland A."/>
            <person name="Larimer J."/>
            <person name="McCowan C."/>
            <person name="Murphy C."/>
            <person name="Pearson M."/>
            <person name="Poon T.W."/>
            <person name="Priest M."/>
            <person name="Roberts A."/>
            <person name="Saif S."/>
            <person name="Shea T."/>
            <person name="Sisk P."/>
            <person name="Sykes S."/>
            <person name="Wortman J."/>
            <person name="Nusbaum C."/>
            <person name="Birren B."/>
        </authorList>
    </citation>
    <scope>NUCLEOTIDE SEQUENCE [LARGE SCALE GENOMIC DNA]</scope>
    <source>
        <strain evidence="12">ATCC 38817</strain>
    </source>
</reference>
<evidence type="ECO:0000313" key="13">
    <source>
        <dbReference type="Proteomes" id="UP000030693"/>
    </source>
</evidence>
<dbReference type="InterPro" id="IPR000719">
    <property type="entry name" value="Prot_kinase_dom"/>
</dbReference>
<keyword evidence="3" id="KW-0723">Serine/threonine-protein kinase</keyword>
<comment type="catalytic activity">
    <reaction evidence="9">
        <text>L-seryl-[protein] + ATP = O-phospho-L-seryl-[protein] + ADP + H(+)</text>
        <dbReference type="Rhea" id="RHEA:17989"/>
        <dbReference type="Rhea" id="RHEA-COMP:9863"/>
        <dbReference type="Rhea" id="RHEA-COMP:11604"/>
        <dbReference type="ChEBI" id="CHEBI:15378"/>
        <dbReference type="ChEBI" id="CHEBI:29999"/>
        <dbReference type="ChEBI" id="CHEBI:30616"/>
        <dbReference type="ChEBI" id="CHEBI:83421"/>
        <dbReference type="ChEBI" id="CHEBI:456216"/>
        <dbReference type="EC" id="2.7.11.1"/>
    </reaction>
</comment>
<dbReference type="PANTHER" id="PTHR44899">
    <property type="entry name" value="CAMK FAMILY PROTEIN KINASE"/>
    <property type="match status" value="1"/>
</dbReference>
<feature type="compositionally biased region" description="Low complexity" evidence="10">
    <location>
        <begin position="855"/>
        <end position="864"/>
    </location>
</feature>
<feature type="compositionally biased region" description="Polar residues" evidence="10">
    <location>
        <begin position="539"/>
        <end position="551"/>
    </location>
</feature>
<feature type="region of interest" description="Disordered" evidence="10">
    <location>
        <begin position="365"/>
        <end position="414"/>
    </location>
</feature>
<keyword evidence="7" id="KW-0067">ATP-binding</keyword>
<feature type="domain" description="Protein kinase" evidence="11">
    <location>
        <begin position="17"/>
        <end position="283"/>
    </location>
</feature>
<dbReference type="Gene3D" id="3.30.200.20">
    <property type="entry name" value="Phosphorylase Kinase, domain 1"/>
    <property type="match status" value="1"/>
</dbReference>
<name>A0A058ZC33_FONAL</name>
<dbReference type="InterPro" id="IPR008271">
    <property type="entry name" value="Ser/Thr_kinase_AS"/>
</dbReference>
<evidence type="ECO:0000256" key="1">
    <source>
        <dbReference type="ARBA" id="ARBA00010886"/>
    </source>
</evidence>
<protein>
    <recommendedName>
        <fullName evidence="2">non-specific serine/threonine protein kinase</fullName>
        <ecNumber evidence="2">2.7.11.1</ecNumber>
    </recommendedName>
</protein>
<evidence type="ECO:0000256" key="10">
    <source>
        <dbReference type="SAM" id="MobiDB-lite"/>
    </source>
</evidence>
<keyword evidence="5" id="KW-0547">Nucleotide-binding</keyword>
<dbReference type="SUPFAM" id="SSF56112">
    <property type="entry name" value="Protein kinase-like (PK-like)"/>
    <property type="match status" value="1"/>
</dbReference>
<dbReference type="InterPro" id="IPR011009">
    <property type="entry name" value="Kinase-like_dom_sf"/>
</dbReference>
<comment type="catalytic activity">
    <reaction evidence="8">
        <text>L-threonyl-[protein] + ATP = O-phospho-L-threonyl-[protein] + ADP + H(+)</text>
        <dbReference type="Rhea" id="RHEA:46608"/>
        <dbReference type="Rhea" id="RHEA-COMP:11060"/>
        <dbReference type="Rhea" id="RHEA-COMP:11605"/>
        <dbReference type="ChEBI" id="CHEBI:15378"/>
        <dbReference type="ChEBI" id="CHEBI:30013"/>
        <dbReference type="ChEBI" id="CHEBI:30616"/>
        <dbReference type="ChEBI" id="CHEBI:61977"/>
        <dbReference type="ChEBI" id="CHEBI:456216"/>
        <dbReference type="EC" id="2.7.11.1"/>
    </reaction>
</comment>
<dbReference type="GO" id="GO:0004674">
    <property type="term" value="F:protein serine/threonine kinase activity"/>
    <property type="evidence" value="ECO:0007669"/>
    <property type="project" value="UniProtKB-KW"/>
</dbReference>
<feature type="region of interest" description="Disordered" evidence="10">
    <location>
        <begin position="904"/>
        <end position="925"/>
    </location>
</feature>
<evidence type="ECO:0000256" key="6">
    <source>
        <dbReference type="ARBA" id="ARBA00022777"/>
    </source>
</evidence>
<feature type="compositionally biased region" description="Low complexity" evidence="10">
    <location>
        <begin position="970"/>
        <end position="981"/>
    </location>
</feature>
<dbReference type="eggNOG" id="KOG1826">
    <property type="taxonomic scope" value="Eukaryota"/>
</dbReference>
<feature type="region of interest" description="Disordered" evidence="10">
    <location>
        <begin position="958"/>
        <end position="1039"/>
    </location>
</feature>
<evidence type="ECO:0000256" key="7">
    <source>
        <dbReference type="ARBA" id="ARBA00022840"/>
    </source>
</evidence>
<evidence type="ECO:0000259" key="11">
    <source>
        <dbReference type="PROSITE" id="PS50011"/>
    </source>
</evidence>
<feature type="region of interest" description="Disordered" evidence="10">
    <location>
        <begin position="793"/>
        <end position="812"/>
    </location>
</feature>
<keyword evidence="6 12" id="KW-0418">Kinase</keyword>
<keyword evidence="4" id="KW-0808">Transferase</keyword>
<evidence type="ECO:0000256" key="2">
    <source>
        <dbReference type="ARBA" id="ARBA00012513"/>
    </source>
</evidence>
<evidence type="ECO:0000256" key="3">
    <source>
        <dbReference type="ARBA" id="ARBA00022527"/>
    </source>
</evidence>
<evidence type="ECO:0000256" key="4">
    <source>
        <dbReference type="ARBA" id="ARBA00022679"/>
    </source>
</evidence>
<evidence type="ECO:0000256" key="8">
    <source>
        <dbReference type="ARBA" id="ARBA00047899"/>
    </source>
</evidence>
<evidence type="ECO:0000256" key="5">
    <source>
        <dbReference type="ARBA" id="ARBA00022741"/>
    </source>
</evidence>
<dbReference type="CDD" id="cd08217">
    <property type="entry name" value="STKc_Nek2"/>
    <property type="match status" value="1"/>
</dbReference>
<dbReference type="InterPro" id="IPR051131">
    <property type="entry name" value="NEK_Ser/Thr_kinase_NIMA"/>
</dbReference>
<dbReference type="GO" id="GO:0005524">
    <property type="term" value="F:ATP binding"/>
    <property type="evidence" value="ECO:0007669"/>
    <property type="project" value="UniProtKB-KW"/>
</dbReference>
<dbReference type="AlphaFoldDB" id="A0A058ZC33"/>
<dbReference type="Gene3D" id="1.10.510.10">
    <property type="entry name" value="Transferase(Phosphotransferase) domain 1"/>
    <property type="match status" value="1"/>
</dbReference>
<dbReference type="STRING" id="691883.A0A058ZC33"/>
<comment type="similarity">
    <text evidence="1">Belongs to the protein kinase superfamily. NEK Ser/Thr protein kinase family. NIMA subfamily.</text>
</comment>
<accession>A0A058ZC33</accession>
<organism evidence="12">
    <name type="scientific">Fonticula alba</name>
    <name type="common">Slime mold</name>
    <dbReference type="NCBI Taxonomy" id="691883"/>
    <lineage>
        <taxon>Eukaryota</taxon>
        <taxon>Rotosphaerida</taxon>
        <taxon>Fonticulaceae</taxon>
        <taxon>Fonticula</taxon>
    </lineage>
</organism>
<keyword evidence="13" id="KW-1185">Reference proteome</keyword>
<proteinExistence type="inferred from homology"/>
<dbReference type="Proteomes" id="UP000030693">
    <property type="component" value="Unassembled WGS sequence"/>
</dbReference>
<evidence type="ECO:0000256" key="9">
    <source>
        <dbReference type="ARBA" id="ARBA00048679"/>
    </source>
</evidence>
<dbReference type="PROSITE" id="PS50011">
    <property type="entry name" value="PROTEIN_KINASE_DOM"/>
    <property type="match status" value="1"/>
</dbReference>
<dbReference type="SMART" id="SM00220">
    <property type="entry name" value="S_TKc"/>
    <property type="match status" value="1"/>
</dbReference>
<dbReference type="EMBL" id="KB932202">
    <property type="protein sequence ID" value="KCV71965.1"/>
    <property type="molecule type" value="Genomic_DNA"/>
</dbReference>
<feature type="compositionally biased region" description="Gly residues" evidence="10">
    <location>
        <begin position="662"/>
        <end position="671"/>
    </location>
</feature>
<dbReference type="EC" id="2.7.11.1" evidence="2"/>
<feature type="region of interest" description="Disordered" evidence="10">
    <location>
        <begin position="621"/>
        <end position="728"/>
    </location>
</feature>
<dbReference type="PROSITE" id="PS00108">
    <property type="entry name" value="PROTEIN_KINASE_ST"/>
    <property type="match status" value="1"/>
</dbReference>
<dbReference type="GeneID" id="20526099"/>
<dbReference type="FunFam" id="3.30.200.20:FF:000097">
    <property type="entry name" value="Probable serine/threonine-protein kinase nek1"/>
    <property type="match status" value="1"/>
</dbReference>
<dbReference type="RefSeq" id="XP_009493543.1">
    <property type="nucleotide sequence ID" value="XM_009495268.1"/>
</dbReference>
<dbReference type="OrthoDB" id="248923at2759"/>
<feature type="region of interest" description="Disordered" evidence="10">
    <location>
        <begin position="517"/>
        <end position="582"/>
    </location>
</feature>